<dbReference type="AlphaFoldDB" id="A0ABD1ABJ5"/>
<comment type="caution">
    <text evidence="1">The sequence shown here is derived from an EMBL/GenBank/DDBJ whole genome shotgun (WGS) entry which is preliminary data.</text>
</comment>
<sequence length="87" mass="9824">MNSFLLLSLVTLSLLSFLSAILFLLKASRRRAAAVYSPNLLSETKFEPESSLSEISDVAQYQTLENDPTHLTNSRLNEFLFSRLNQT</sequence>
<reference evidence="1 2" key="1">
    <citation type="submission" date="2024-04" db="EMBL/GenBank/DDBJ databases">
        <title>Genome assembly C_amara_ONT_v2.</title>
        <authorList>
            <person name="Yant L."/>
            <person name="Moore C."/>
            <person name="Slenker M."/>
        </authorList>
    </citation>
    <scope>NUCLEOTIDE SEQUENCE [LARGE SCALE GENOMIC DNA]</scope>
    <source>
        <tissue evidence="1">Leaf</tissue>
    </source>
</reference>
<evidence type="ECO:0000313" key="1">
    <source>
        <dbReference type="EMBL" id="KAL1204183.1"/>
    </source>
</evidence>
<evidence type="ECO:0000313" key="2">
    <source>
        <dbReference type="Proteomes" id="UP001558713"/>
    </source>
</evidence>
<accession>A0ABD1ABJ5</accession>
<protein>
    <submittedName>
        <fullName evidence="1">Uncharacterized protein</fullName>
    </submittedName>
</protein>
<dbReference type="EMBL" id="JBANAX010000545">
    <property type="protein sequence ID" value="KAL1204183.1"/>
    <property type="molecule type" value="Genomic_DNA"/>
</dbReference>
<dbReference type="Proteomes" id="UP001558713">
    <property type="component" value="Unassembled WGS sequence"/>
</dbReference>
<proteinExistence type="predicted"/>
<organism evidence="1 2">
    <name type="scientific">Cardamine amara subsp. amara</name>
    <dbReference type="NCBI Taxonomy" id="228776"/>
    <lineage>
        <taxon>Eukaryota</taxon>
        <taxon>Viridiplantae</taxon>
        <taxon>Streptophyta</taxon>
        <taxon>Embryophyta</taxon>
        <taxon>Tracheophyta</taxon>
        <taxon>Spermatophyta</taxon>
        <taxon>Magnoliopsida</taxon>
        <taxon>eudicotyledons</taxon>
        <taxon>Gunneridae</taxon>
        <taxon>Pentapetalae</taxon>
        <taxon>rosids</taxon>
        <taxon>malvids</taxon>
        <taxon>Brassicales</taxon>
        <taxon>Brassicaceae</taxon>
        <taxon>Cardamineae</taxon>
        <taxon>Cardamine</taxon>
    </lineage>
</organism>
<name>A0ABD1ABJ5_CARAN</name>
<gene>
    <name evidence="1" type="ORF">V5N11_032085</name>
</gene>
<keyword evidence="2" id="KW-1185">Reference proteome</keyword>